<sequence>MSKLPKSHFWEWFKRNNKEYLELKKKTKKEAGYWMNELTAHLRVCFRYFGFSITLPDNGVAKLTVTVNGRAMFFEKVEAFVAKAPEIPGWTIISLEEPMPVDFMLEKPIEKAGIHPSEFSFSFASDEPADTDIIIYHPLCTEENNRQFLLLAYDAMYNLLGEHSYGVDLGRVEMANLSAAGENEIYQFEELPTHISLRRPAMVIDHNGTLLSKQ</sequence>
<protein>
    <recommendedName>
        <fullName evidence="3">DUF695 domain-containing protein</fullName>
    </recommendedName>
</protein>
<dbReference type="Proteomes" id="UP000192796">
    <property type="component" value="Unassembled WGS sequence"/>
</dbReference>
<dbReference type="OrthoDB" id="1339084at2"/>
<proteinExistence type="predicted"/>
<dbReference type="EMBL" id="LVYD01000048">
    <property type="protein sequence ID" value="OQP62855.1"/>
    <property type="molecule type" value="Genomic_DNA"/>
</dbReference>
<name>A0A1V9FWY1_9BACT</name>
<dbReference type="RefSeq" id="WP_081148270.1">
    <property type="nucleotide sequence ID" value="NZ_LVYD01000048.1"/>
</dbReference>
<evidence type="ECO:0000313" key="2">
    <source>
        <dbReference type="Proteomes" id="UP000192796"/>
    </source>
</evidence>
<evidence type="ECO:0000313" key="1">
    <source>
        <dbReference type="EMBL" id="OQP62855.1"/>
    </source>
</evidence>
<gene>
    <name evidence="1" type="ORF">A3860_26450</name>
</gene>
<organism evidence="1 2">
    <name type="scientific">Niastella vici</name>
    <dbReference type="NCBI Taxonomy" id="1703345"/>
    <lineage>
        <taxon>Bacteria</taxon>
        <taxon>Pseudomonadati</taxon>
        <taxon>Bacteroidota</taxon>
        <taxon>Chitinophagia</taxon>
        <taxon>Chitinophagales</taxon>
        <taxon>Chitinophagaceae</taxon>
        <taxon>Niastella</taxon>
    </lineage>
</organism>
<accession>A0A1V9FWY1</accession>
<keyword evidence="2" id="KW-1185">Reference proteome</keyword>
<comment type="caution">
    <text evidence="1">The sequence shown here is derived from an EMBL/GenBank/DDBJ whole genome shotgun (WGS) entry which is preliminary data.</text>
</comment>
<reference evidence="1 2" key="1">
    <citation type="submission" date="2016-03" db="EMBL/GenBank/DDBJ databases">
        <title>Niastella vici sp. nov., isolated from farmland soil.</title>
        <authorList>
            <person name="Chen L."/>
            <person name="Wang D."/>
            <person name="Yang S."/>
            <person name="Wang G."/>
        </authorList>
    </citation>
    <scope>NUCLEOTIDE SEQUENCE [LARGE SCALE GENOMIC DNA]</scope>
    <source>
        <strain evidence="1 2">DJ57</strain>
    </source>
</reference>
<dbReference type="AlphaFoldDB" id="A0A1V9FWY1"/>
<evidence type="ECO:0008006" key="3">
    <source>
        <dbReference type="Google" id="ProtNLM"/>
    </source>
</evidence>